<evidence type="ECO:0000259" key="5">
    <source>
        <dbReference type="Pfam" id="PF05485"/>
    </source>
</evidence>
<keyword evidence="4" id="KW-0238">DNA-binding</keyword>
<evidence type="ECO:0000256" key="4">
    <source>
        <dbReference type="ARBA" id="ARBA00023125"/>
    </source>
</evidence>
<gene>
    <name evidence="6" type="ORF">ALC57_12019</name>
</gene>
<feature type="domain" description="THAP-type" evidence="5">
    <location>
        <begin position="44"/>
        <end position="87"/>
    </location>
</feature>
<evidence type="ECO:0000313" key="6">
    <source>
        <dbReference type="EMBL" id="KYN15722.1"/>
    </source>
</evidence>
<evidence type="ECO:0000256" key="2">
    <source>
        <dbReference type="ARBA" id="ARBA00022771"/>
    </source>
</evidence>
<dbReference type="Proteomes" id="UP000078492">
    <property type="component" value="Unassembled WGS sequence"/>
</dbReference>
<accession>A0A151J1K8</accession>
<dbReference type="EMBL" id="KQ980514">
    <property type="protein sequence ID" value="KYN15722.1"/>
    <property type="molecule type" value="Genomic_DNA"/>
</dbReference>
<dbReference type="GO" id="GO:0003677">
    <property type="term" value="F:DNA binding"/>
    <property type="evidence" value="ECO:0007669"/>
    <property type="project" value="UniProtKB-KW"/>
</dbReference>
<keyword evidence="2" id="KW-0863">Zinc-finger</keyword>
<proteinExistence type="predicted"/>
<dbReference type="GO" id="GO:0008270">
    <property type="term" value="F:zinc ion binding"/>
    <property type="evidence" value="ECO:0007669"/>
    <property type="project" value="UniProtKB-KW"/>
</dbReference>
<dbReference type="AlphaFoldDB" id="A0A151J1K8"/>
<evidence type="ECO:0000313" key="7">
    <source>
        <dbReference type="Proteomes" id="UP000078492"/>
    </source>
</evidence>
<dbReference type="Pfam" id="PF05485">
    <property type="entry name" value="THAP"/>
    <property type="match status" value="1"/>
</dbReference>
<keyword evidence="3" id="KW-0862">Zinc</keyword>
<organism evidence="6 7">
    <name type="scientific">Trachymyrmex cornetzi</name>
    <dbReference type="NCBI Taxonomy" id="471704"/>
    <lineage>
        <taxon>Eukaryota</taxon>
        <taxon>Metazoa</taxon>
        <taxon>Ecdysozoa</taxon>
        <taxon>Arthropoda</taxon>
        <taxon>Hexapoda</taxon>
        <taxon>Insecta</taxon>
        <taxon>Pterygota</taxon>
        <taxon>Neoptera</taxon>
        <taxon>Endopterygota</taxon>
        <taxon>Hymenoptera</taxon>
        <taxon>Apocrita</taxon>
        <taxon>Aculeata</taxon>
        <taxon>Formicoidea</taxon>
        <taxon>Formicidae</taxon>
        <taxon>Myrmicinae</taxon>
        <taxon>Trachymyrmex</taxon>
    </lineage>
</organism>
<dbReference type="InterPro" id="IPR006612">
    <property type="entry name" value="THAP_Znf"/>
</dbReference>
<evidence type="ECO:0000256" key="3">
    <source>
        <dbReference type="ARBA" id="ARBA00022833"/>
    </source>
</evidence>
<keyword evidence="1" id="KW-0479">Metal-binding</keyword>
<evidence type="ECO:0000256" key="1">
    <source>
        <dbReference type="ARBA" id="ARBA00022723"/>
    </source>
</evidence>
<reference evidence="6 7" key="1">
    <citation type="submission" date="2015-09" db="EMBL/GenBank/DDBJ databases">
        <title>Trachymyrmex cornetzi WGS genome.</title>
        <authorList>
            <person name="Nygaard S."/>
            <person name="Hu H."/>
            <person name="Boomsma J."/>
            <person name="Zhang G."/>
        </authorList>
    </citation>
    <scope>NUCLEOTIDE SEQUENCE [LARGE SCALE GENOMIC DNA]</scope>
    <source>
        <strain evidence="6">Tcor2-1</strain>
        <tissue evidence="6">Whole body</tissue>
    </source>
</reference>
<name>A0A151J1K8_9HYME</name>
<protein>
    <recommendedName>
        <fullName evidence="5">THAP-type domain-containing protein</fullName>
    </recommendedName>
</protein>
<keyword evidence="7" id="KW-1185">Reference proteome</keyword>
<sequence length="103" mass="12338">MHHSGDAHSNIEFSVLRRHQMLPFKHLYRDNFEVTARETKMSTCQIKTCKNNHRKAEFSNIHFYRFPKEALILKWKVACGKENVNVKNGMYKVTFLLTYTRYI</sequence>